<gene>
    <name evidence="9" type="ORF">CLV83_1455</name>
</gene>
<dbReference type="Gene3D" id="3.40.50.80">
    <property type="entry name" value="Nucleotide-binding domain of ferredoxin-NADP reductase (FNR) module"/>
    <property type="match status" value="1"/>
</dbReference>
<dbReference type="PROSITE" id="PS50902">
    <property type="entry name" value="FLAVODOXIN_LIKE"/>
    <property type="match status" value="1"/>
</dbReference>
<comment type="caution">
    <text evidence="9">The sequence shown here is derived from an EMBL/GenBank/DDBJ whole genome shotgun (WGS) entry which is preliminary data.</text>
</comment>
<keyword evidence="5" id="KW-0028">Amino-acid biosynthesis</keyword>
<proteinExistence type="predicted"/>
<dbReference type="InterPro" id="IPR001433">
    <property type="entry name" value="OxRdtase_FAD/NAD-bd"/>
</dbReference>
<evidence type="ECO:0000259" key="8">
    <source>
        <dbReference type="PROSITE" id="PS51384"/>
    </source>
</evidence>
<evidence type="ECO:0000313" key="10">
    <source>
        <dbReference type="Proteomes" id="UP000294546"/>
    </source>
</evidence>
<dbReference type="PANTHER" id="PTHR19384">
    <property type="entry name" value="NITRIC OXIDE SYNTHASE-RELATED"/>
    <property type="match status" value="1"/>
</dbReference>
<evidence type="ECO:0000256" key="6">
    <source>
        <dbReference type="SAM" id="Phobius"/>
    </source>
</evidence>
<dbReference type="InterPro" id="IPR017938">
    <property type="entry name" value="Riboflavin_synthase-like_b-brl"/>
</dbReference>
<dbReference type="InterPro" id="IPR017927">
    <property type="entry name" value="FAD-bd_FR_type"/>
</dbReference>
<dbReference type="Pfam" id="PF00175">
    <property type="entry name" value="NAD_binding_1"/>
    <property type="match status" value="1"/>
</dbReference>
<dbReference type="SUPFAM" id="SSF52343">
    <property type="entry name" value="Ferredoxin reductase-like, C-terminal NADP-linked domain"/>
    <property type="match status" value="1"/>
</dbReference>
<dbReference type="GO" id="GO:0009086">
    <property type="term" value="P:methionine biosynthetic process"/>
    <property type="evidence" value="ECO:0007669"/>
    <property type="project" value="UniProtKB-KW"/>
</dbReference>
<dbReference type="GO" id="GO:0010181">
    <property type="term" value="F:FMN binding"/>
    <property type="evidence" value="ECO:0007669"/>
    <property type="project" value="InterPro"/>
</dbReference>
<evidence type="ECO:0000259" key="7">
    <source>
        <dbReference type="PROSITE" id="PS50902"/>
    </source>
</evidence>
<dbReference type="GO" id="GO:0050667">
    <property type="term" value="P:homocysteine metabolic process"/>
    <property type="evidence" value="ECO:0007669"/>
    <property type="project" value="TreeGrafter"/>
</dbReference>
<evidence type="ECO:0000256" key="2">
    <source>
        <dbReference type="ARBA" id="ARBA00022630"/>
    </source>
</evidence>
<keyword evidence="3" id="KW-0288">FMN</keyword>
<feature type="domain" description="FAD-binding FR-type" evidence="8">
    <location>
        <begin position="453"/>
        <end position="577"/>
    </location>
</feature>
<dbReference type="GO" id="GO:0030586">
    <property type="term" value="F:[methionine synthase] reductase (NADPH) activity"/>
    <property type="evidence" value="ECO:0007669"/>
    <property type="project" value="UniProtKB-EC"/>
</dbReference>
<dbReference type="GO" id="GO:0005829">
    <property type="term" value="C:cytosol"/>
    <property type="evidence" value="ECO:0007669"/>
    <property type="project" value="TreeGrafter"/>
</dbReference>
<dbReference type="GO" id="GO:0050660">
    <property type="term" value="F:flavin adenine dinucleotide binding"/>
    <property type="evidence" value="ECO:0007669"/>
    <property type="project" value="TreeGrafter"/>
</dbReference>
<dbReference type="InterPro" id="IPR039261">
    <property type="entry name" value="FNR_nucleotide-bd"/>
</dbReference>
<dbReference type="OrthoDB" id="9816402at2"/>
<dbReference type="Pfam" id="PF03929">
    <property type="entry name" value="PepSY_TM"/>
    <property type="match status" value="1"/>
</dbReference>
<organism evidence="9 10">
    <name type="scientific">Marinobacterium mangrovicola</name>
    <dbReference type="NCBI Taxonomy" id="1476959"/>
    <lineage>
        <taxon>Bacteria</taxon>
        <taxon>Pseudomonadati</taxon>
        <taxon>Pseudomonadota</taxon>
        <taxon>Gammaproteobacteria</taxon>
        <taxon>Oceanospirillales</taxon>
        <taxon>Oceanospirillaceae</taxon>
        <taxon>Marinobacterium</taxon>
    </lineage>
</organism>
<evidence type="ECO:0000313" key="9">
    <source>
        <dbReference type="EMBL" id="TCK09349.1"/>
    </source>
</evidence>
<dbReference type="Pfam" id="PF00258">
    <property type="entry name" value="Flavodoxin_1"/>
    <property type="match status" value="1"/>
</dbReference>
<dbReference type="PRINTS" id="PR00371">
    <property type="entry name" value="FPNCR"/>
</dbReference>
<keyword evidence="4" id="KW-0813">Transport</keyword>
<dbReference type="InterPro" id="IPR001709">
    <property type="entry name" value="Flavoprot_Pyr_Nucl_cyt_Rdtase"/>
</dbReference>
<dbReference type="SUPFAM" id="SSF52218">
    <property type="entry name" value="Flavoproteins"/>
    <property type="match status" value="1"/>
</dbReference>
<dbReference type="RefSeq" id="WP_132289504.1">
    <property type="nucleotide sequence ID" value="NZ_SMFU01000007.1"/>
</dbReference>
<reference evidence="9 10" key="1">
    <citation type="submission" date="2019-03" db="EMBL/GenBank/DDBJ databases">
        <title>Genomic Encyclopedia of Archaeal and Bacterial Type Strains, Phase II (KMG-II): from individual species to whole genera.</title>
        <authorList>
            <person name="Goeker M."/>
        </authorList>
    </citation>
    <scope>NUCLEOTIDE SEQUENCE [LARGE SCALE GENOMIC DNA]</scope>
    <source>
        <strain evidence="9 10">DSM 27697</strain>
    </source>
</reference>
<name>A0A4R1GSX3_9GAMM</name>
<dbReference type="Gene3D" id="3.40.50.360">
    <property type="match status" value="1"/>
</dbReference>
<feature type="domain" description="Flavodoxin-like" evidence="7">
    <location>
        <begin position="300"/>
        <end position="435"/>
    </location>
</feature>
<keyword evidence="6" id="KW-0812">Transmembrane</keyword>
<dbReference type="AlphaFoldDB" id="A0A4R1GSX3"/>
<accession>A0A4R1GSX3</accession>
<dbReference type="InterPro" id="IPR005625">
    <property type="entry name" value="PepSY-ass_TM"/>
</dbReference>
<dbReference type="Proteomes" id="UP000294546">
    <property type="component" value="Unassembled WGS sequence"/>
</dbReference>
<sequence length="722" mass="78799">MKALLLQLHRWIGLVLFPVFVLIIVSGMVLALKPVVEGGGAVSYQTAVDTTALTAALESMDPEQSVRSLSRAGETAWNLGPMGVVDLRTGEQLPGESDVAAEVFGVTKSFHKSLLLGLGWFIEIATWAMLGIVVAGIFLGWPKFRKTLIGWHHQLGAWLFPLALLLPLTGVMMTQHIWQTPLPISPGRHETVKLTDALRLAGDRVDLSTLESARRFKFGSVMLSTADQTLLVTASEVHLLQPQQFSSKSLHEGTWAGAWSGWLNFVAGALLLGLSVTGFISWYRRRAAGRKVSLSEGAKTLIVYASQTGTAQRLAETTLDCFKRRHIPVDFGGLAAFGPAQWQRYDQVLVLASTTGEGELPENTRGWASALNAGAMAGAKFSIVALGDSRYDDFCGGGMKLRRALLEAGADELEAPVKVDQSPEQPWRDWLNGLSQRFGWKLDVDGAAVDAVDTGQDAVLVGRKQLDQTQHESCPANYSIELQVPENVSFKPGDLLMHQPGEGERPRSYSIGSDSAVTPGRIRLSVSLLSYQDEQGKEVLGRASSDLCLNLQPGEKRRVQVAHNERFNPPQDVSTPIILIAAGCGIAPFIGFIEQRAAIKNAGPVWLMFGNRFRNGDYLYAQELADWQGSGVISRLDTAFSRDPEDRHYVTDRLREAGSDVMEWIEKGARVYICGRASTLGRSADEAFIVLIAERYGLDETAARQKLDSLVVAGSISRDLFD</sequence>
<keyword evidence="2" id="KW-0285">Flavoprotein</keyword>
<comment type="cofactor">
    <cofactor evidence="1">
        <name>FMN</name>
        <dbReference type="ChEBI" id="CHEBI:58210"/>
    </cofactor>
</comment>
<evidence type="ECO:0000256" key="5">
    <source>
        <dbReference type="ARBA" id="ARBA00023192"/>
    </source>
</evidence>
<dbReference type="EMBL" id="SMFU01000007">
    <property type="protein sequence ID" value="TCK09349.1"/>
    <property type="molecule type" value="Genomic_DNA"/>
</dbReference>
<feature type="transmembrane region" description="Helical" evidence="6">
    <location>
        <begin position="262"/>
        <end position="283"/>
    </location>
</feature>
<dbReference type="SUPFAM" id="SSF63380">
    <property type="entry name" value="Riboflavin synthase domain-like"/>
    <property type="match status" value="1"/>
</dbReference>
<evidence type="ECO:0000256" key="3">
    <source>
        <dbReference type="ARBA" id="ARBA00022643"/>
    </source>
</evidence>
<keyword evidence="6" id="KW-1133">Transmembrane helix</keyword>
<dbReference type="PROSITE" id="PS51384">
    <property type="entry name" value="FAD_FR"/>
    <property type="match status" value="1"/>
</dbReference>
<keyword evidence="10" id="KW-1185">Reference proteome</keyword>
<feature type="transmembrane region" description="Helical" evidence="6">
    <location>
        <begin position="118"/>
        <end position="139"/>
    </location>
</feature>
<keyword evidence="4" id="KW-0249">Electron transport</keyword>
<evidence type="ECO:0000256" key="4">
    <source>
        <dbReference type="ARBA" id="ARBA00022982"/>
    </source>
</evidence>
<keyword evidence="6" id="KW-0472">Membrane</keyword>
<dbReference type="InterPro" id="IPR008254">
    <property type="entry name" value="Flavodoxin/NO_synth"/>
</dbReference>
<feature type="transmembrane region" description="Helical" evidence="6">
    <location>
        <begin position="159"/>
        <end position="178"/>
    </location>
</feature>
<dbReference type="InterPro" id="IPR001094">
    <property type="entry name" value="Flavdoxin-like"/>
</dbReference>
<dbReference type="Gene3D" id="2.40.30.10">
    <property type="entry name" value="Translation factors"/>
    <property type="match status" value="1"/>
</dbReference>
<protein>
    <submittedName>
        <fullName evidence="9">Sulfite reductase (NADPH) flavoprotein alpha-component</fullName>
    </submittedName>
</protein>
<keyword evidence="5" id="KW-0198">Cysteine biosynthesis</keyword>
<evidence type="ECO:0000256" key="1">
    <source>
        <dbReference type="ARBA" id="ARBA00001917"/>
    </source>
</evidence>
<feature type="transmembrane region" description="Helical" evidence="6">
    <location>
        <begin position="12"/>
        <end position="32"/>
    </location>
</feature>
<dbReference type="PRINTS" id="PR00369">
    <property type="entry name" value="FLAVODOXIN"/>
</dbReference>
<dbReference type="PANTHER" id="PTHR19384:SF128">
    <property type="entry name" value="NADPH OXIDOREDUCTASE A"/>
    <property type="match status" value="1"/>
</dbReference>
<dbReference type="InterPro" id="IPR029039">
    <property type="entry name" value="Flavoprotein-like_sf"/>
</dbReference>